<keyword evidence="2" id="KW-1185">Reference proteome</keyword>
<sequence length="651" mass="72014">MNRTPALLKRLPFQSDDIREFVGIARRLCRGLNIAVTKNADLAREVVAKACLYNDMHEVRSSIGRVPYPTVGSITRADVQLLVAYGFQRHTEIPFLEAWQRAGRARLRGLSIDQVTVERQREERFKARGLKGDQDAITSAQRPATNNWHDDQARFFKHGAPSFDLCVRPDGRAFHWEAFTAVYDAIRSSRFERSIVDPLEQFPAGSEEAVDKFLSESLIPQSWIPVSQHIQDGLVTLDHEVVWLFVESGLYIGRAIRHKAHGGFLPRLFLTEEEVAEGLDFVVRGAYVQGGSSQLPSMLRSPKGDELVYTLKAGARRPDAISNPQKEVRVPIEDLELTPNLYAGSHTMLRPGLGTKQVVWGLDGKAVKATASQSVTSTYFESTAWLSEIDMPSLFPDFRPGPPVDDRDTFAFARDVQNKVFLPPKALDFQDRASSILARKEKAARERLQETAETGEFLAVCKVELPAEGVEVMAGDLLAELSPGSDSAELGKRARSVSAHIILRYPVLAHYGPLALNAAISVHCQGEPFADFYVETLPLSDVLVGLVMLQAGFKQGGAFRFFKSAPSKIAVSQWLAGVTDLDAVHEAAAGLEGYAAALKAQQERIARIEAVMKHDAERRRVAFDHGYLYVGAELPRAKPRSVMQMLGSLGD</sequence>
<reference evidence="1 2" key="1">
    <citation type="submission" date="2020-08" db="EMBL/GenBank/DDBJ databases">
        <title>Description of novel Pseudomonas species.</title>
        <authorList>
            <person name="Duman M."/>
            <person name="Mulet M."/>
            <person name="Altun S."/>
            <person name="Saticioglu I.B."/>
            <person name="Lalucat J."/>
            <person name="Garcia-Valdes E."/>
        </authorList>
    </citation>
    <scope>NUCLEOTIDE SEQUENCE [LARGE SCALE GENOMIC DNA]</scope>
    <source>
        <strain evidence="1 2">P66</strain>
    </source>
</reference>
<accession>A0ABS2BYX7</accession>
<dbReference type="RefSeq" id="WP_203584752.1">
    <property type="nucleotide sequence ID" value="NZ_JACOPV010000008.1"/>
</dbReference>
<dbReference type="Proteomes" id="UP000745663">
    <property type="component" value="Unassembled WGS sequence"/>
</dbReference>
<organism evidence="1 2">
    <name type="scientific">Pseudomonas arcuscaelestis</name>
    <dbReference type="NCBI Taxonomy" id="2710591"/>
    <lineage>
        <taxon>Bacteria</taxon>
        <taxon>Pseudomonadati</taxon>
        <taxon>Pseudomonadota</taxon>
        <taxon>Gammaproteobacteria</taxon>
        <taxon>Pseudomonadales</taxon>
        <taxon>Pseudomonadaceae</taxon>
        <taxon>Pseudomonas</taxon>
    </lineage>
</organism>
<comment type="caution">
    <text evidence="1">The sequence shown here is derived from an EMBL/GenBank/DDBJ whole genome shotgun (WGS) entry which is preliminary data.</text>
</comment>
<evidence type="ECO:0000313" key="1">
    <source>
        <dbReference type="EMBL" id="MBM5458831.1"/>
    </source>
</evidence>
<proteinExistence type="predicted"/>
<evidence type="ECO:0000313" key="2">
    <source>
        <dbReference type="Proteomes" id="UP000745663"/>
    </source>
</evidence>
<gene>
    <name evidence="1" type="ORF">H8F21_14780</name>
</gene>
<dbReference type="EMBL" id="JACOPV010000008">
    <property type="protein sequence ID" value="MBM5458831.1"/>
    <property type="molecule type" value="Genomic_DNA"/>
</dbReference>
<protein>
    <submittedName>
        <fullName evidence="1">Uncharacterized protein</fullName>
    </submittedName>
</protein>
<name>A0ABS2BYX7_9PSED</name>